<sequence>MRLLMCSSRWIDIQVPRSLAAKEQVGSAKENKEDQVDDLVAYCNKAQTAYYDGLDCDSALNSANSETFQGQHRSKHPLYA</sequence>
<evidence type="ECO:0000313" key="2">
    <source>
        <dbReference type="Proteomes" id="UP000059188"/>
    </source>
</evidence>
<reference evidence="1 2" key="1">
    <citation type="submission" date="2014-11" db="EMBL/GenBank/DDBJ databases">
        <authorList>
            <person name="Wibberg Daniel"/>
        </authorList>
    </citation>
    <scope>NUCLEOTIDE SEQUENCE [LARGE SCALE GENOMIC DNA]</scope>
    <source>
        <strain evidence="1">Rhizoctonia solani AG1-IB 7/3/14</strain>
    </source>
</reference>
<keyword evidence="2" id="KW-1185">Reference proteome</keyword>
<dbReference type="EMBL" id="LN679234">
    <property type="protein sequence ID" value="CEL53744.1"/>
    <property type="molecule type" value="Genomic_DNA"/>
</dbReference>
<dbReference type="AlphaFoldDB" id="A0A0B7FA07"/>
<accession>A0A0B7FA07</accession>
<protein>
    <submittedName>
        <fullName evidence="1">Uncharacterized protein</fullName>
    </submittedName>
</protein>
<gene>
    <name evidence="1" type="ORF">RSOLAG1IB_11480</name>
</gene>
<evidence type="ECO:0000313" key="1">
    <source>
        <dbReference type="EMBL" id="CEL53744.1"/>
    </source>
</evidence>
<name>A0A0B7FA07_THACB</name>
<dbReference type="Proteomes" id="UP000059188">
    <property type="component" value="Unassembled WGS sequence"/>
</dbReference>
<proteinExistence type="predicted"/>
<organism evidence="1 2">
    <name type="scientific">Thanatephorus cucumeris (strain AG1-IB / isolate 7/3/14)</name>
    <name type="common">Lettuce bottom rot fungus</name>
    <name type="synonym">Rhizoctonia solani</name>
    <dbReference type="NCBI Taxonomy" id="1108050"/>
    <lineage>
        <taxon>Eukaryota</taxon>
        <taxon>Fungi</taxon>
        <taxon>Dikarya</taxon>
        <taxon>Basidiomycota</taxon>
        <taxon>Agaricomycotina</taxon>
        <taxon>Agaricomycetes</taxon>
        <taxon>Cantharellales</taxon>
        <taxon>Ceratobasidiaceae</taxon>
        <taxon>Rhizoctonia</taxon>
        <taxon>Rhizoctonia solani AG-1</taxon>
    </lineage>
</organism>